<evidence type="ECO:0000256" key="1">
    <source>
        <dbReference type="SAM" id="Phobius"/>
    </source>
</evidence>
<dbReference type="InterPro" id="IPR018750">
    <property type="entry name" value="DUF2306_membrane"/>
</dbReference>
<gene>
    <name evidence="2" type="ORF">HLUCCX10_07785</name>
</gene>
<feature type="transmembrane region" description="Helical" evidence="1">
    <location>
        <begin position="14"/>
        <end position="33"/>
    </location>
</feature>
<feature type="transmembrane region" description="Helical" evidence="1">
    <location>
        <begin position="92"/>
        <end position="114"/>
    </location>
</feature>
<dbReference type="PATRIC" id="fig|1305737.6.peg.2233"/>
<evidence type="ECO:0000313" key="2">
    <source>
        <dbReference type="EMBL" id="KPQ16517.1"/>
    </source>
</evidence>
<evidence type="ECO:0000313" key="3">
    <source>
        <dbReference type="Proteomes" id="UP000050421"/>
    </source>
</evidence>
<feature type="transmembrane region" description="Helical" evidence="1">
    <location>
        <begin position="53"/>
        <end position="71"/>
    </location>
</feature>
<keyword evidence="1" id="KW-0812">Transmembrane</keyword>
<dbReference type="EMBL" id="LJXT01000039">
    <property type="protein sequence ID" value="KPQ16517.1"/>
    <property type="molecule type" value="Genomic_DNA"/>
</dbReference>
<name>A0A0P7Y8U4_9BACT</name>
<dbReference type="STRING" id="1305737.GCA_000526355_02503"/>
<accession>A0A0P7Y8U4</accession>
<feature type="transmembrane region" description="Helical" evidence="1">
    <location>
        <begin position="153"/>
        <end position="170"/>
    </location>
</feature>
<protein>
    <submittedName>
        <fullName evidence="2">Putative membrane protein (DUF2306)</fullName>
    </submittedName>
</protein>
<sequence length="210" mass="24559">METKLTLVPSKPKAWLLLFVWGFLILFAGKFILHDALPYFGFEESFFGEYWAMKWPLIGHISGGLIALTLGPFQFWKAFRNRYLKVHRMMGMAYICGILIAVISSITLSLTIALDFHWTWSLSLIGLAFAWFGTTGMAFRFILLRRINLHKEWMIRSYVITFAFVLFRWLTRQPFYDDLGPFVETGPTAIWLSWAVPLFITEIVLQWNKK</sequence>
<dbReference type="OrthoDB" id="195502at2"/>
<dbReference type="Proteomes" id="UP000050421">
    <property type="component" value="Unassembled WGS sequence"/>
</dbReference>
<dbReference type="AlphaFoldDB" id="A0A0P7Y8U4"/>
<comment type="caution">
    <text evidence="2">The sequence shown here is derived from an EMBL/GenBank/DDBJ whole genome shotgun (WGS) entry which is preliminary data.</text>
</comment>
<feature type="transmembrane region" description="Helical" evidence="1">
    <location>
        <begin position="190"/>
        <end position="207"/>
    </location>
</feature>
<proteinExistence type="predicted"/>
<keyword evidence="1" id="KW-1133">Transmembrane helix</keyword>
<dbReference type="eggNOG" id="COG5395">
    <property type="taxonomic scope" value="Bacteria"/>
</dbReference>
<keyword evidence="1" id="KW-0472">Membrane</keyword>
<organism evidence="2 3">
    <name type="scientific">Algoriphagus marincola HL-49</name>
    <dbReference type="NCBI Taxonomy" id="1305737"/>
    <lineage>
        <taxon>Bacteria</taxon>
        <taxon>Pseudomonadati</taxon>
        <taxon>Bacteroidota</taxon>
        <taxon>Cytophagia</taxon>
        <taxon>Cytophagales</taxon>
        <taxon>Cyclobacteriaceae</taxon>
        <taxon>Algoriphagus</taxon>
    </lineage>
</organism>
<feature type="transmembrane region" description="Helical" evidence="1">
    <location>
        <begin position="120"/>
        <end position="141"/>
    </location>
</feature>
<reference evidence="2 3" key="1">
    <citation type="submission" date="2015-09" db="EMBL/GenBank/DDBJ databases">
        <title>Identification and resolution of microdiversity through metagenomic sequencing of parallel consortia.</title>
        <authorList>
            <person name="Nelson W.C."/>
            <person name="Romine M.F."/>
            <person name="Lindemann S.R."/>
        </authorList>
    </citation>
    <scope>NUCLEOTIDE SEQUENCE [LARGE SCALE GENOMIC DNA]</scope>
    <source>
        <strain evidence="2">HL-49</strain>
    </source>
</reference>
<dbReference type="Pfam" id="PF10067">
    <property type="entry name" value="DUF2306"/>
    <property type="match status" value="1"/>
</dbReference>